<feature type="domain" description="UvrD-like helicase ATP-binding" evidence="17">
    <location>
        <begin position="17"/>
        <end position="345"/>
    </location>
</feature>
<dbReference type="InterPro" id="IPR038726">
    <property type="entry name" value="PDDEXK_AddAB-type"/>
</dbReference>
<keyword evidence="2" id="KW-0540">Nuclease</keyword>
<keyword evidence="7" id="KW-0269">Exonuclease</keyword>
<feature type="domain" description="UvrD-like helicase C-terminal" evidence="18">
    <location>
        <begin position="346"/>
        <end position="652"/>
    </location>
</feature>
<evidence type="ECO:0000256" key="7">
    <source>
        <dbReference type="ARBA" id="ARBA00022839"/>
    </source>
</evidence>
<dbReference type="Gene3D" id="3.90.320.10">
    <property type="match status" value="1"/>
</dbReference>
<evidence type="ECO:0000256" key="5">
    <source>
        <dbReference type="ARBA" id="ARBA00022801"/>
    </source>
</evidence>
<dbReference type="GO" id="GO:0004386">
    <property type="term" value="F:helicase activity"/>
    <property type="evidence" value="ECO:0007669"/>
    <property type="project" value="UniProtKB-KW"/>
</dbReference>
<dbReference type="PROSITE" id="PS51217">
    <property type="entry name" value="UVRD_HELICASE_CTER"/>
    <property type="match status" value="1"/>
</dbReference>
<evidence type="ECO:0000313" key="19">
    <source>
        <dbReference type="EMBL" id="MBE9664864.1"/>
    </source>
</evidence>
<dbReference type="Pfam" id="PF13361">
    <property type="entry name" value="UvrD_C"/>
    <property type="match status" value="2"/>
</dbReference>
<dbReference type="EMBL" id="JADFFM010000001">
    <property type="protein sequence ID" value="MBE9664864.1"/>
    <property type="molecule type" value="Genomic_DNA"/>
</dbReference>
<comment type="similarity">
    <text evidence="1">Belongs to the helicase family. UvrD subfamily.</text>
</comment>
<dbReference type="RefSeq" id="WP_194104287.1">
    <property type="nucleotide sequence ID" value="NZ_JADFFM010000001.1"/>
</dbReference>
<dbReference type="Gene3D" id="1.10.486.10">
    <property type="entry name" value="PCRA, domain 4"/>
    <property type="match status" value="1"/>
</dbReference>
<dbReference type="PROSITE" id="PS51198">
    <property type="entry name" value="UVRD_HELICASE_ATP_BIND"/>
    <property type="match status" value="1"/>
</dbReference>
<keyword evidence="9" id="KW-0238">DNA-binding</keyword>
<dbReference type="SUPFAM" id="SSF52540">
    <property type="entry name" value="P-loop containing nucleoside triphosphate hydrolases"/>
    <property type="match status" value="1"/>
</dbReference>
<dbReference type="InterPro" id="IPR014016">
    <property type="entry name" value="UvrD-like_ATP-bd"/>
</dbReference>
<keyword evidence="8 16" id="KW-0067">ATP-binding</keyword>
<evidence type="ECO:0000256" key="4">
    <source>
        <dbReference type="ARBA" id="ARBA00022763"/>
    </source>
</evidence>
<evidence type="ECO:0000259" key="17">
    <source>
        <dbReference type="PROSITE" id="PS51198"/>
    </source>
</evidence>
<evidence type="ECO:0000256" key="8">
    <source>
        <dbReference type="ARBA" id="ARBA00022840"/>
    </source>
</evidence>
<keyword evidence="5 16" id="KW-0378">Hydrolase</keyword>
<dbReference type="InterPro" id="IPR014017">
    <property type="entry name" value="DNA_helicase_UvrD-like_C"/>
</dbReference>
<keyword evidence="20" id="KW-1185">Reference proteome</keyword>
<keyword evidence="4" id="KW-0227">DNA damage</keyword>
<dbReference type="PANTHER" id="PTHR11070:SF2">
    <property type="entry name" value="ATP-DEPENDENT DNA HELICASE SRS2"/>
    <property type="match status" value="1"/>
</dbReference>
<evidence type="ECO:0000256" key="11">
    <source>
        <dbReference type="ARBA" id="ARBA00023235"/>
    </source>
</evidence>
<feature type="binding site" evidence="16">
    <location>
        <begin position="38"/>
        <end position="45"/>
    </location>
    <ligand>
        <name>ATP</name>
        <dbReference type="ChEBI" id="CHEBI:30616"/>
    </ligand>
</feature>
<dbReference type="InterPro" id="IPR011604">
    <property type="entry name" value="PDDEXK-like_dom_sf"/>
</dbReference>
<dbReference type="Proteomes" id="UP000632774">
    <property type="component" value="Unassembled WGS sequence"/>
</dbReference>
<dbReference type="Gene3D" id="1.10.10.160">
    <property type="match status" value="1"/>
</dbReference>
<evidence type="ECO:0000256" key="3">
    <source>
        <dbReference type="ARBA" id="ARBA00022741"/>
    </source>
</evidence>
<evidence type="ECO:0000256" key="13">
    <source>
        <dbReference type="ARBA" id="ARBA00034808"/>
    </source>
</evidence>
<evidence type="ECO:0000256" key="16">
    <source>
        <dbReference type="PROSITE-ProRule" id="PRU00560"/>
    </source>
</evidence>
<keyword evidence="3 16" id="KW-0547">Nucleotide-binding</keyword>
<evidence type="ECO:0000313" key="20">
    <source>
        <dbReference type="Proteomes" id="UP000632774"/>
    </source>
</evidence>
<organism evidence="19 20">
    <name type="scientific">Mucilaginibacter boryungensis</name>
    <dbReference type="NCBI Taxonomy" id="768480"/>
    <lineage>
        <taxon>Bacteria</taxon>
        <taxon>Pseudomonadati</taxon>
        <taxon>Bacteroidota</taxon>
        <taxon>Sphingobacteriia</taxon>
        <taxon>Sphingobacteriales</taxon>
        <taxon>Sphingobacteriaceae</taxon>
        <taxon>Mucilaginibacter</taxon>
    </lineage>
</organism>
<comment type="catalytic activity">
    <reaction evidence="12">
        <text>Couples ATP hydrolysis with the unwinding of duplex DNA by translocating in the 3'-5' direction.</text>
        <dbReference type="EC" id="5.6.2.4"/>
    </reaction>
</comment>
<dbReference type="PANTHER" id="PTHR11070">
    <property type="entry name" value="UVRD / RECB / PCRA DNA HELICASE FAMILY MEMBER"/>
    <property type="match status" value="1"/>
</dbReference>
<sequence>MQSTYQKYQQKFEEVLAGLNAEQLAAVNKMDGPVLVVAGPGTGKTQILAARIGKILLETDAQPNEILCLTYTDAGAVAMRKRLFEFIGPDAYRIHIHTFHAFCNEVIQENLEYFGKLSLEPLSDLESAMLFRELVDDFGSNHPLKRFTGDVYYDVPRLRSLFSTMKKENWNEAQITAAVNEYLQDIHLKDGFFYKRGNATKGIKPGDPNQKEIDKARDSMDKLLAAVGEYKNYQIKMNNQSRYDYDDMIIWVLNAFRENEDILRRYQERYQYVLVDEFQDTSGAQNELLKFIISYWDTPNVFVVGDDDQSIFRFQGANMKNILDFAGDYVATLKTIVLKHNYRSNQHILDISRSLIDNNRERLTSQLNLDKNLQAAHPRFMEEVIEPVIREYANPDQELVDIARQIEKLIAKGTPPGEIAVIYRNHNQAEDLLHYLDSKKIAVNTRRRIDVLTDPFGEKITNILRYLAAEIDTPYSGDDKLFEILHYDFFDIPPIDIAKASIAVATENYSTSNKNLPKTSLRRYISEMRMPSQIGMFDAPPNQEIKYLMRYIDDLLKDSVSVTLQEFFQQVINKMGVLKYIMKQPDKGKFMQMLTNFFDFLKGESRKNPEIKLSEFIGIIDLMKKNGIRLDLHQLIYSDNGVNFLTAHGSKGLEFEHVFMIGCNKKIWDSKGRNTGFSYPDTLMQAPANDIAEKEEARRLFYVSLTRAKQCLMVSYSAKDKKEKDQEASQFIGEILATTHLKVEYPKIQPDDMVDFYLTQFTEADKPKVQLLDTSYINQLLQNYTLSVTHLNNYLDCPLKFYFQCLIRVPSGKSPAATFGSAVHDALKRAFRKVKDKEDEFPPVDEFMQDFRNYIYRNRDAFTKEEFKRRLDYGDKILPAYYNLNIPYWNKITLVELPVKNLEIAGVPVKGNLDKVEFHGKDVTIVDYKTGKLKNAKDKFLRPGDDMSNGGDYWRQAVFYKLLIDNDRTKDWQVVSTVFDFVEPIAEGEYHKEKVIITPQDIEDVTAQITETYQKIMAHNFATGCGKKECDWCHFVRSNFEQPGSMLELAEGEEGDRD</sequence>
<gene>
    <name evidence="19" type="ORF">IRJ18_00730</name>
</gene>
<protein>
    <recommendedName>
        <fullName evidence="13">DNA 3'-5' helicase</fullName>
        <ecNumber evidence="13">5.6.2.4</ecNumber>
    </recommendedName>
    <alternativeName>
        <fullName evidence="14">DNA 3'-5' helicase II</fullName>
    </alternativeName>
</protein>
<name>A0ABR9XD08_9SPHI</name>
<dbReference type="Pfam" id="PF12705">
    <property type="entry name" value="PDDEXK_1"/>
    <property type="match status" value="1"/>
</dbReference>
<proteinExistence type="inferred from homology"/>
<dbReference type="Pfam" id="PF00580">
    <property type="entry name" value="UvrD-helicase"/>
    <property type="match status" value="1"/>
</dbReference>
<dbReference type="CDD" id="cd17932">
    <property type="entry name" value="DEXQc_UvrD"/>
    <property type="match status" value="1"/>
</dbReference>
<comment type="caution">
    <text evidence="19">The sequence shown here is derived from an EMBL/GenBank/DDBJ whole genome shotgun (WGS) entry which is preliminary data.</text>
</comment>
<keyword evidence="6 16" id="KW-0347">Helicase</keyword>
<evidence type="ECO:0000256" key="15">
    <source>
        <dbReference type="ARBA" id="ARBA00048988"/>
    </source>
</evidence>
<evidence type="ECO:0000256" key="10">
    <source>
        <dbReference type="ARBA" id="ARBA00023204"/>
    </source>
</evidence>
<dbReference type="EC" id="5.6.2.4" evidence="13"/>
<comment type="catalytic activity">
    <reaction evidence="15">
        <text>ATP + H2O = ADP + phosphate + H(+)</text>
        <dbReference type="Rhea" id="RHEA:13065"/>
        <dbReference type="ChEBI" id="CHEBI:15377"/>
        <dbReference type="ChEBI" id="CHEBI:15378"/>
        <dbReference type="ChEBI" id="CHEBI:30616"/>
        <dbReference type="ChEBI" id="CHEBI:43474"/>
        <dbReference type="ChEBI" id="CHEBI:456216"/>
        <dbReference type="EC" id="5.6.2.4"/>
    </reaction>
</comment>
<accession>A0ABR9XD08</accession>
<keyword evidence="11" id="KW-0413">Isomerase</keyword>
<evidence type="ECO:0000259" key="18">
    <source>
        <dbReference type="PROSITE" id="PS51217"/>
    </source>
</evidence>
<dbReference type="InterPro" id="IPR027417">
    <property type="entry name" value="P-loop_NTPase"/>
</dbReference>
<dbReference type="InterPro" id="IPR013986">
    <property type="entry name" value="DExx_box_DNA_helicase_dom_sf"/>
</dbReference>
<evidence type="ECO:0000256" key="1">
    <source>
        <dbReference type="ARBA" id="ARBA00009922"/>
    </source>
</evidence>
<evidence type="ECO:0000256" key="2">
    <source>
        <dbReference type="ARBA" id="ARBA00022722"/>
    </source>
</evidence>
<evidence type="ECO:0000256" key="9">
    <source>
        <dbReference type="ARBA" id="ARBA00023125"/>
    </source>
</evidence>
<evidence type="ECO:0000256" key="14">
    <source>
        <dbReference type="ARBA" id="ARBA00034923"/>
    </source>
</evidence>
<reference evidence="19 20" key="1">
    <citation type="submission" date="2020-10" db="EMBL/GenBank/DDBJ databases">
        <title>Mucilaginibacter mali sp. nov., isolated from rhizosphere soil of apple orchard.</title>
        <authorList>
            <person name="Lee J.-S."/>
            <person name="Kim H.S."/>
            <person name="Kim J.-S."/>
        </authorList>
    </citation>
    <scope>NUCLEOTIDE SEQUENCE [LARGE SCALE GENOMIC DNA]</scope>
    <source>
        <strain evidence="19 20">KCTC 23157</strain>
    </source>
</reference>
<evidence type="ECO:0000256" key="12">
    <source>
        <dbReference type="ARBA" id="ARBA00034617"/>
    </source>
</evidence>
<dbReference type="InterPro" id="IPR000212">
    <property type="entry name" value="DNA_helicase_UvrD/REP"/>
</dbReference>
<dbReference type="Gene3D" id="3.40.50.300">
    <property type="entry name" value="P-loop containing nucleotide triphosphate hydrolases"/>
    <property type="match status" value="2"/>
</dbReference>
<keyword evidence="10" id="KW-0234">DNA repair</keyword>
<evidence type="ECO:0000256" key="6">
    <source>
        <dbReference type="ARBA" id="ARBA00022806"/>
    </source>
</evidence>